<protein>
    <recommendedName>
        <fullName evidence="3">UspA domain-containing protein</fullName>
    </recommendedName>
</protein>
<sequence length="144" mass="16632">MPKYEHVLYVTLLKHNVENDINYVWRLCEQLKSRLGFALLIPTSTQSERYQESEHAFLNDHILKDAYEKLTAASRLLKVPQQDLYLHAGECLYKLLERLLSRTRPDLIILPSSLSFEERGHCYETIMDKGASILKLATTPVIAS</sequence>
<dbReference type="Proteomes" id="UP000094329">
    <property type="component" value="Unassembled WGS sequence"/>
</dbReference>
<evidence type="ECO:0008006" key="3">
    <source>
        <dbReference type="Google" id="ProtNLM"/>
    </source>
</evidence>
<comment type="caution">
    <text evidence="1">The sequence shown here is derived from an EMBL/GenBank/DDBJ whole genome shotgun (WGS) entry which is preliminary data.</text>
</comment>
<keyword evidence="2" id="KW-1185">Reference proteome</keyword>
<dbReference type="EMBL" id="MDTU01000001">
    <property type="protein sequence ID" value="ODN41843.1"/>
    <property type="molecule type" value="Genomic_DNA"/>
</dbReference>
<reference evidence="1 2" key="1">
    <citation type="submission" date="2016-08" db="EMBL/GenBank/DDBJ databases">
        <title>Draft genome sequence of Candidatus Piscirickettsia litoralis, from seawater.</title>
        <authorList>
            <person name="Wan X."/>
            <person name="Lee A.J."/>
            <person name="Hou S."/>
            <person name="Donachie S.P."/>
        </authorList>
    </citation>
    <scope>NUCLEOTIDE SEQUENCE [LARGE SCALE GENOMIC DNA]</scope>
    <source>
        <strain evidence="1 2">Y2</strain>
    </source>
</reference>
<evidence type="ECO:0000313" key="1">
    <source>
        <dbReference type="EMBL" id="ODN41843.1"/>
    </source>
</evidence>
<name>A0ABX3A2I1_9GAMM</name>
<dbReference type="RefSeq" id="WP_069311645.1">
    <property type="nucleotide sequence ID" value="NZ_MDTU01000001.1"/>
</dbReference>
<gene>
    <name evidence="1" type="ORF">BGC07_01205</name>
</gene>
<organism evidence="1 2">
    <name type="scientific">Piscirickettsia litoralis</name>
    <dbReference type="NCBI Taxonomy" id="1891921"/>
    <lineage>
        <taxon>Bacteria</taxon>
        <taxon>Pseudomonadati</taxon>
        <taxon>Pseudomonadota</taxon>
        <taxon>Gammaproteobacteria</taxon>
        <taxon>Thiotrichales</taxon>
        <taxon>Piscirickettsiaceae</taxon>
        <taxon>Piscirickettsia</taxon>
    </lineage>
</organism>
<proteinExistence type="predicted"/>
<accession>A0ABX3A2I1</accession>
<evidence type="ECO:0000313" key="2">
    <source>
        <dbReference type="Proteomes" id="UP000094329"/>
    </source>
</evidence>